<sequence>MIDWSQVITADQKAAEIVEGARQAARARLSAWLENAGVPEVPVRERASWGAKEAAAVAWLAKTATPDQAAMIETEAALTGERARDLCAKIEQSARTFRHTAALAAGARRALAAALAHSETVADCEAAAEAVISAAAALDRT</sequence>
<protein>
    <submittedName>
        <fullName evidence="1">Uncharacterized protein</fullName>
    </submittedName>
</protein>
<name>A0A2T5BPB9_9RHOB</name>
<comment type="caution">
    <text evidence="1">The sequence shown here is derived from an EMBL/GenBank/DDBJ whole genome shotgun (WGS) entry which is preliminary data.</text>
</comment>
<dbReference type="AlphaFoldDB" id="A0A2T5BPB9"/>
<keyword evidence="2" id="KW-1185">Reference proteome</keyword>
<dbReference type="EMBL" id="QAAA01000021">
    <property type="protein sequence ID" value="PTN00869.1"/>
    <property type="molecule type" value="Genomic_DNA"/>
</dbReference>
<gene>
    <name evidence="1" type="ORF">C8N32_12134</name>
</gene>
<accession>A0A2T5BPB9</accession>
<evidence type="ECO:0000313" key="2">
    <source>
        <dbReference type="Proteomes" id="UP000243859"/>
    </source>
</evidence>
<reference evidence="1 2" key="1">
    <citation type="submission" date="2018-04" db="EMBL/GenBank/DDBJ databases">
        <title>Genomic Encyclopedia of Archaeal and Bacterial Type Strains, Phase II (KMG-II): from individual species to whole genera.</title>
        <authorList>
            <person name="Goeker M."/>
        </authorList>
    </citation>
    <scope>NUCLEOTIDE SEQUENCE [LARGE SCALE GENOMIC DNA]</scope>
    <source>
        <strain evidence="1 2">DSM 18064</strain>
    </source>
</reference>
<proteinExistence type="predicted"/>
<dbReference type="RefSeq" id="WP_107893402.1">
    <property type="nucleotide sequence ID" value="NZ_NHSI01000020.1"/>
</dbReference>
<dbReference type="Proteomes" id="UP000243859">
    <property type="component" value="Unassembled WGS sequence"/>
</dbReference>
<evidence type="ECO:0000313" key="1">
    <source>
        <dbReference type="EMBL" id="PTN00869.1"/>
    </source>
</evidence>
<organism evidence="1 2">
    <name type="scientific">Rhodovulum imhoffii</name>
    <dbReference type="NCBI Taxonomy" id="365340"/>
    <lineage>
        <taxon>Bacteria</taxon>
        <taxon>Pseudomonadati</taxon>
        <taxon>Pseudomonadota</taxon>
        <taxon>Alphaproteobacteria</taxon>
        <taxon>Rhodobacterales</taxon>
        <taxon>Paracoccaceae</taxon>
        <taxon>Rhodovulum</taxon>
    </lineage>
</organism>